<comment type="similarity">
    <text evidence="1">Belongs to the four-carbon acid sugar kinase family.</text>
</comment>
<gene>
    <name evidence="9" type="ORF">J4H92_14945</name>
</gene>
<evidence type="ECO:0000313" key="9">
    <source>
        <dbReference type="EMBL" id="MBO1903240.1"/>
    </source>
</evidence>
<keyword evidence="4" id="KW-0418">Kinase</keyword>
<dbReference type="GO" id="GO:0016301">
    <property type="term" value="F:kinase activity"/>
    <property type="evidence" value="ECO:0007669"/>
    <property type="project" value="UniProtKB-KW"/>
</dbReference>
<evidence type="ECO:0000313" key="10">
    <source>
        <dbReference type="Proteomes" id="UP000664382"/>
    </source>
</evidence>
<evidence type="ECO:0000259" key="7">
    <source>
        <dbReference type="Pfam" id="PF07005"/>
    </source>
</evidence>
<comment type="caution">
    <text evidence="9">The sequence shown here is derived from an EMBL/GenBank/DDBJ whole genome shotgun (WGS) entry which is preliminary data.</text>
</comment>
<evidence type="ECO:0000256" key="1">
    <source>
        <dbReference type="ARBA" id="ARBA00005715"/>
    </source>
</evidence>
<dbReference type="InterPro" id="IPR042213">
    <property type="entry name" value="NBD_C_sf"/>
</dbReference>
<accession>A0A939MNT3</accession>
<evidence type="ECO:0000259" key="8">
    <source>
        <dbReference type="Pfam" id="PF17042"/>
    </source>
</evidence>
<dbReference type="GO" id="GO:0005524">
    <property type="term" value="F:ATP binding"/>
    <property type="evidence" value="ECO:0007669"/>
    <property type="project" value="UniProtKB-KW"/>
</dbReference>
<dbReference type="InterPro" id="IPR010737">
    <property type="entry name" value="4-carb_acid_sugar_kinase_N"/>
</dbReference>
<sequence>MVARNQSDRRRIAVLDDDPTGSQCVHDVSVVTTVDADAIAAGLSAPASTCFVLTNTRALDEAEAVARTRDAARAVLTLGLDGPVDLVSRSDSTLRGHVLAEADAIADVYEQETGHAVDGIVFCPAMMEAGRTTRNDIHYARVAGEDIPVGDTEFAGDTTFGYRSSNLRDFLREKSGDESIPVSSIALDTIRTGGVDAVAALLREASGRQWIVVNATEYADLETVVLAIRTVQSEGRHFVFRSGPSLVRPLAGLSGTQPLIGPEIPARTGLGLHGLIAVGSHVGLTSRQVARAAELGGISTVEIDVPTVLGDGRDEHLADVVRRIREGLAAADMLVYTSRTLVTAEDPSASLALSVRVSNALVSVVKAVRDAPAWVVAKGGITSHEVAVDALGIRRARVVGQFLPGQISLLEPVEAPGDVMGTPYVVFPGNVGGDDALAIVITVMRDATRPDPHELEGDTA</sequence>
<name>A0A939MNT3_9MICO</name>
<reference evidence="9" key="1">
    <citation type="submission" date="2021-03" db="EMBL/GenBank/DDBJ databases">
        <title>Leucobacter chromiisoli sp. nov., isolated from chromium-containing soil of chemical plant.</title>
        <authorList>
            <person name="Xu Z."/>
        </authorList>
    </citation>
    <scope>NUCLEOTIDE SEQUENCE</scope>
    <source>
        <strain evidence="9">S27</strain>
    </source>
</reference>
<evidence type="ECO:0000256" key="5">
    <source>
        <dbReference type="ARBA" id="ARBA00022840"/>
    </source>
</evidence>
<keyword evidence="2" id="KW-0808">Transferase</keyword>
<evidence type="ECO:0000256" key="6">
    <source>
        <dbReference type="ARBA" id="ARBA00023277"/>
    </source>
</evidence>
<dbReference type="Pfam" id="PF07005">
    <property type="entry name" value="SBD_N"/>
    <property type="match status" value="1"/>
</dbReference>
<keyword evidence="3" id="KW-0547">Nucleotide-binding</keyword>
<dbReference type="Gene3D" id="3.40.50.10840">
    <property type="entry name" value="Putative sugar-binding, N-terminal domain"/>
    <property type="match status" value="1"/>
</dbReference>
<keyword evidence="10" id="KW-1185">Reference proteome</keyword>
<evidence type="ECO:0008006" key="11">
    <source>
        <dbReference type="Google" id="ProtNLM"/>
    </source>
</evidence>
<evidence type="ECO:0000256" key="2">
    <source>
        <dbReference type="ARBA" id="ARBA00022679"/>
    </source>
</evidence>
<feature type="domain" description="Four-carbon acid sugar kinase N-terminal" evidence="7">
    <location>
        <begin position="12"/>
        <end position="249"/>
    </location>
</feature>
<keyword evidence="6" id="KW-0119">Carbohydrate metabolism</keyword>
<dbReference type="SUPFAM" id="SSF142764">
    <property type="entry name" value="YgbK-like"/>
    <property type="match status" value="1"/>
</dbReference>
<dbReference type="Pfam" id="PF17042">
    <property type="entry name" value="NBD_C"/>
    <property type="match status" value="1"/>
</dbReference>
<dbReference type="EMBL" id="JAGDYM010000021">
    <property type="protein sequence ID" value="MBO1903240.1"/>
    <property type="molecule type" value="Genomic_DNA"/>
</dbReference>
<organism evidence="9 10">
    <name type="scientific">Leucobacter weissii</name>
    <dbReference type="NCBI Taxonomy" id="1983706"/>
    <lineage>
        <taxon>Bacteria</taxon>
        <taxon>Bacillati</taxon>
        <taxon>Actinomycetota</taxon>
        <taxon>Actinomycetes</taxon>
        <taxon>Micrococcales</taxon>
        <taxon>Microbacteriaceae</taxon>
        <taxon>Leucobacter</taxon>
    </lineage>
</organism>
<proteinExistence type="inferred from homology"/>
<dbReference type="Gene3D" id="3.40.980.20">
    <property type="entry name" value="Four-carbon acid sugar kinase, nucleotide binding domain"/>
    <property type="match status" value="1"/>
</dbReference>
<dbReference type="AlphaFoldDB" id="A0A939MNT3"/>
<dbReference type="Proteomes" id="UP000664382">
    <property type="component" value="Unassembled WGS sequence"/>
</dbReference>
<dbReference type="InterPro" id="IPR037051">
    <property type="entry name" value="4-carb_acid_sugar_kinase_N_sf"/>
</dbReference>
<evidence type="ECO:0000256" key="4">
    <source>
        <dbReference type="ARBA" id="ARBA00022777"/>
    </source>
</evidence>
<protein>
    <recommendedName>
        <fullName evidence="11">Four-carbon acid sugar kinase family protein</fullName>
    </recommendedName>
</protein>
<evidence type="ECO:0000256" key="3">
    <source>
        <dbReference type="ARBA" id="ARBA00022741"/>
    </source>
</evidence>
<keyword evidence="5" id="KW-0067">ATP-binding</keyword>
<feature type="domain" description="Four-carbon acid sugar kinase nucleotide binding" evidence="8">
    <location>
        <begin position="275"/>
        <end position="437"/>
    </location>
</feature>
<dbReference type="InterPro" id="IPR031475">
    <property type="entry name" value="NBD_C"/>
</dbReference>